<dbReference type="FunFam" id="3.90.1150.10:FF:000008">
    <property type="entry name" value="Cystathionine gamma-synthase"/>
    <property type="match status" value="1"/>
</dbReference>
<evidence type="ECO:0000256" key="8">
    <source>
        <dbReference type="PIRSR" id="PIRSR001434-2"/>
    </source>
</evidence>
<protein>
    <recommendedName>
        <fullName evidence="6">Cystathionine gamma-synthase</fullName>
        <ecNumber evidence="5">2.5.1.48</ecNumber>
    </recommendedName>
    <alternativeName>
        <fullName evidence="7">O-succinylhomoserine (thiol)-lyase</fullName>
    </alternativeName>
</protein>
<dbReference type="PIRSF" id="PIRSF001434">
    <property type="entry name" value="CGS"/>
    <property type="match status" value="1"/>
</dbReference>
<dbReference type="CDD" id="cd00614">
    <property type="entry name" value="CGS_like"/>
    <property type="match status" value="1"/>
</dbReference>
<evidence type="ECO:0000256" key="6">
    <source>
        <dbReference type="ARBA" id="ARBA00068008"/>
    </source>
</evidence>
<evidence type="ECO:0000313" key="11">
    <source>
        <dbReference type="EMBL" id="SFO39501.1"/>
    </source>
</evidence>
<dbReference type="InterPro" id="IPR015422">
    <property type="entry name" value="PyrdxlP-dep_Trfase_small"/>
</dbReference>
<dbReference type="PANTHER" id="PTHR11808:SF15">
    <property type="entry name" value="CYSTATHIONINE GAMMA-LYASE"/>
    <property type="match status" value="1"/>
</dbReference>
<name>A0A1I5GV93_9ACTN</name>
<dbReference type="GO" id="GO:0030170">
    <property type="term" value="F:pyridoxal phosphate binding"/>
    <property type="evidence" value="ECO:0007669"/>
    <property type="project" value="InterPro"/>
</dbReference>
<evidence type="ECO:0000256" key="9">
    <source>
        <dbReference type="RuleBase" id="RU362118"/>
    </source>
</evidence>
<sequence length="384" mass="40364">MSGSGAQGFDTRAIHAGQEPNPATGDVVVPLHLATTFKQDGVGGLRDGYEYARSGNPTRAALQELLASLEEGVAGLAFASGLAAEDTLLRTVCEPGSHVVLGGDAYGGTYRLISRVMSRWGVEHTPADLNDPDALRAAIRSGSTRVVWCETPTNPLLNIADIALTAEVAHEAGAILVVDNTFASPYLQRPLTLGADVVVHSTTKYLGGHSDVVGGALVVREAELAEQLAYHQNAMGAVSGPLSDWLVIRGIKTLGVRMDRHQDNAGRIAEYLIGHPAVSQVLYPGLPDHPGHDIAAKQMSGFGGMLSFRLAAGEEAALRVCERAQLFTLAESLGGVESLIEHPHRMTHASAAGSPLEVPADLVRLSVGIEDVDDLLADLDQAMS</sequence>
<dbReference type="EC" id="2.5.1.48" evidence="5"/>
<evidence type="ECO:0000256" key="7">
    <source>
        <dbReference type="ARBA" id="ARBA00083849"/>
    </source>
</evidence>
<dbReference type="Gene3D" id="3.40.640.10">
    <property type="entry name" value="Type I PLP-dependent aspartate aminotransferase-like (Major domain)"/>
    <property type="match status" value="1"/>
</dbReference>
<accession>A0A1I5GV93</accession>
<dbReference type="RefSeq" id="WP_075014461.1">
    <property type="nucleotide sequence ID" value="NZ_FOWE01000007.1"/>
</dbReference>
<dbReference type="GO" id="GO:0005737">
    <property type="term" value="C:cytoplasm"/>
    <property type="evidence" value="ECO:0007669"/>
    <property type="project" value="TreeGrafter"/>
</dbReference>
<dbReference type="GO" id="GO:0019346">
    <property type="term" value="P:transsulfuration"/>
    <property type="evidence" value="ECO:0007669"/>
    <property type="project" value="InterPro"/>
</dbReference>
<comment type="catalytic activity">
    <reaction evidence="4">
        <text>O-succinyl-L-homoserine + L-cysteine = L,L-cystathionine + succinate + H(+)</text>
        <dbReference type="Rhea" id="RHEA:20397"/>
        <dbReference type="ChEBI" id="CHEBI:15378"/>
        <dbReference type="ChEBI" id="CHEBI:30031"/>
        <dbReference type="ChEBI" id="CHEBI:35235"/>
        <dbReference type="ChEBI" id="CHEBI:57661"/>
        <dbReference type="ChEBI" id="CHEBI:58161"/>
        <dbReference type="EC" id="2.5.1.48"/>
    </reaction>
</comment>
<feature type="region of interest" description="Disordered" evidence="10">
    <location>
        <begin position="1"/>
        <end position="22"/>
    </location>
</feature>
<dbReference type="InterPro" id="IPR054542">
    <property type="entry name" value="Cys_met_metab_PP"/>
</dbReference>
<evidence type="ECO:0000256" key="4">
    <source>
        <dbReference type="ARBA" id="ARBA00051441"/>
    </source>
</evidence>
<evidence type="ECO:0000256" key="3">
    <source>
        <dbReference type="ARBA" id="ARBA00022898"/>
    </source>
</evidence>
<evidence type="ECO:0000313" key="12">
    <source>
        <dbReference type="Proteomes" id="UP000183642"/>
    </source>
</evidence>
<proteinExistence type="inferred from homology"/>
<gene>
    <name evidence="11" type="ORF">SAMN05660359_03147</name>
</gene>
<dbReference type="InterPro" id="IPR015424">
    <property type="entry name" value="PyrdxlP-dep_Trfase"/>
</dbReference>
<dbReference type="InterPro" id="IPR000277">
    <property type="entry name" value="Cys/Met-Metab_PyrdxlP-dep_enz"/>
</dbReference>
<dbReference type="Pfam" id="PF01053">
    <property type="entry name" value="Cys_Met_Meta_PP"/>
    <property type="match status" value="1"/>
</dbReference>
<dbReference type="GO" id="GO:0019343">
    <property type="term" value="P:cysteine biosynthetic process via cystathionine"/>
    <property type="evidence" value="ECO:0007669"/>
    <property type="project" value="TreeGrafter"/>
</dbReference>
<evidence type="ECO:0000256" key="5">
    <source>
        <dbReference type="ARBA" id="ARBA00066530"/>
    </source>
</evidence>
<dbReference type="GO" id="GO:0004123">
    <property type="term" value="F:cystathionine gamma-lyase activity"/>
    <property type="evidence" value="ECO:0007669"/>
    <property type="project" value="TreeGrafter"/>
</dbReference>
<organism evidence="11 12">
    <name type="scientific">Geodermatophilus obscurus</name>
    <dbReference type="NCBI Taxonomy" id="1861"/>
    <lineage>
        <taxon>Bacteria</taxon>
        <taxon>Bacillati</taxon>
        <taxon>Actinomycetota</taxon>
        <taxon>Actinomycetes</taxon>
        <taxon>Geodermatophilales</taxon>
        <taxon>Geodermatophilaceae</taxon>
        <taxon>Geodermatophilus</taxon>
    </lineage>
</organism>
<keyword evidence="12" id="KW-1185">Reference proteome</keyword>
<dbReference type="PROSITE" id="PS00868">
    <property type="entry name" value="CYS_MET_METAB_PP"/>
    <property type="match status" value="1"/>
</dbReference>
<dbReference type="SUPFAM" id="SSF53383">
    <property type="entry name" value="PLP-dependent transferases"/>
    <property type="match status" value="1"/>
</dbReference>
<dbReference type="NCBIfam" id="NF005871">
    <property type="entry name" value="PRK07811.1"/>
    <property type="match status" value="1"/>
</dbReference>
<dbReference type="InterPro" id="IPR015421">
    <property type="entry name" value="PyrdxlP-dep_Trfase_major"/>
</dbReference>
<dbReference type="Gene3D" id="3.90.1150.10">
    <property type="entry name" value="Aspartate Aminotransferase, domain 1"/>
    <property type="match status" value="1"/>
</dbReference>
<dbReference type="FunFam" id="3.40.640.10:FF:000009">
    <property type="entry name" value="Cystathionine gamma-synthase homolog"/>
    <property type="match status" value="1"/>
</dbReference>
<dbReference type="GO" id="GO:0003962">
    <property type="term" value="F:cystathionine gamma-synthase activity"/>
    <property type="evidence" value="ECO:0007669"/>
    <property type="project" value="UniProtKB-EC"/>
</dbReference>
<comment type="similarity">
    <text evidence="2 9">Belongs to the trans-sulfuration enzymes family.</text>
</comment>
<keyword evidence="3 8" id="KW-0663">Pyridoxal phosphate</keyword>
<dbReference type="OrthoDB" id="9780685at2"/>
<dbReference type="Proteomes" id="UP000183642">
    <property type="component" value="Unassembled WGS sequence"/>
</dbReference>
<comment type="cofactor">
    <cofactor evidence="1 9">
        <name>pyridoxal 5'-phosphate</name>
        <dbReference type="ChEBI" id="CHEBI:597326"/>
    </cofactor>
</comment>
<dbReference type="PANTHER" id="PTHR11808">
    <property type="entry name" value="TRANS-SULFURATION ENZYME FAMILY MEMBER"/>
    <property type="match status" value="1"/>
</dbReference>
<dbReference type="EMBL" id="FOWE01000007">
    <property type="protein sequence ID" value="SFO39501.1"/>
    <property type="molecule type" value="Genomic_DNA"/>
</dbReference>
<dbReference type="AlphaFoldDB" id="A0A1I5GV93"/>
<reference evidence="12" key="1">
    <citation type="submission" date="2016-10" db="EMBL/GenBank/DDBJ databases">
        <authorList>
            <person name="Varghese N."/>
            <person name="Submissions S."/>
        </authorList>
    </citation>
    <scope>NUCLEOTIDE SEQUENCE [LARGE SCALE GENOMIC DNA]</scope>
    <source>
        <strain evidence="12">DSM 43161</strain>
    </source>
</reference>
<feature type="modified residue" description="N6-(pyridoxal phosphate)lysine" evidence="8">
    <location>
        <position position="204"/>
    </location>
</feature>
<evidence type="ECO:0000256" key="10">
    <source>
        <dbReference type="SAM" id="MobiDB-lite"/>
    </source>
</evidence>
<evidence type="ECO:0000256" key="2">
    <source>
        <dbReference type="ARBA" id="ARBA00009077"/>
    </source>
</evidence>
<evidence type="ECO:0000256" key="1">
    <source>
        <dbReference type="ARBA" id="ARBA00001933"/>
    </source>
</evidence>
<keyword evidence="11" id="KW-0456">Lyase</keyword>